<dbReference type="InterPro" id="IPR005794">
    <property type="entry name" value="Fmt"/>
</dbReference>
<dbReference type="PANTHER" id="PTHR11138">
    <property type="entry name" value="METHIONYL-TRNA FORMYLTRANSFERASE"/>
    <property type="match status" value="1"/>
</dbReference>
<dbReference type="Gene3D" id="3.40.50.12230">
    <property type="match status" value="1"/>
</dbReference>
<proteinExistence type="inferred from homology"/>
<dbReference type="EMBL" id="UINC01007128">
    <property type="protein sequence ID" value="SVA31570.1"/>
    <property type="molecule type" value="Genomic_DNA"/>
</dbReference>
<accession>A0A381UU07</accession>
<dbReference type="PANTHER" id="PTHR11138:SF5">
    <property type="entry name" value="METHIONYL-TRNA FORMYLTRANSFERASE, MITOCHONDRIAL"/>
    <property type="match status" value="1"/>
</dbReference>
<name>A0A381UU07_9ZZZZ</name>
<keyword evidence="3" id="KW-0808">Transferase</keyword>
<evidence type="ECO:0000259" key="5">
    <source>
        <dbReference type="Pfam" id="PF00551"/>
    </source>
</evidence>
<dbReference type="InterPro" id="IPR041711">
    <property type="entry name" value="Met-tRNA-FMT_N"/>
</dbReference>
<evidence type="ECO:0000256" key="4">
    <source>
        <dbReference type="ARBA" id="ARBA00022917"/>
    </source>
</evidence>
<evidence type="ECO:0000256" key="3">
    <source>
        <dbReference type="ARBA" id="ARBA00022679"/>
    </source>
</evidence>
<sequence length="304" mass="34392">MNKKSIVFMGTPVFAVECLKKLVKQKFNILGVITSTDKQRGRGRKISFSPVKEYALSKNIKIFQPPNLKSEEFINKIKKLNADLFVVVAFRMLPKILIGLPKEGSINLHASLLPNYRGAAPINWVIINGENNTGVTTFFINEKIDEGNIIDTKKITISENETAGSLHDKLIISGSKLLIESIKKIFTKKYKTIPQKIGLNDRKAPKITKEICKINLELKPIQLIRFIRGLSPYPGARIIQNNKIIKILNADNSKNIKGEKGKIFHFKNKLILNNNFEESIEITEIHVEGKKKMLTKDFIKGNTL</sequence>
<dbReference type="GO" id="GO:0004479">
    <property type="term" value="F:methionyl-tRNA formyltransferase activity"/>
    <property type="evidence" value="ECO:0007669"/>
    <property type="project" value="UniProtKB-EC"/>
</dbReference>
<dbReference type="EC" id="2.1.2.9" evidence="2"/>
<dbReference type="InterPro" id="IPR011034">
    <property type="entry name" value="Formyl_transferase-like_C_sf"/>
</dbReference>
<dbReference type="Pfam" id="PF02911">
    <property type="entry name" value="Formyl_trans_C"/>
    <property type="match status" value="1"/>
</dbReference>
<dbReference type="InterPro" id="IPR005793">
    <property type="entry name" value="Formyl_trans_C"/>
</dbReference>
<protein>
    <recommendedName>
        <fullName evidence="2">methionyl-tRNA formyltransferase</fullName>
        <ecNumber evidence="2">2.1.2.9</ecNumber>
    </recommendedName>
</protein>
<evidence type="ECO:0000256" key="2">
    <source>
        <dbReference type="ARBA" id="ARBA00012261"/>
    </source>
</evidence>
<comment type="similarity">
    <text evidence="1">Belongs to the Fmt family.</text>
</comment>
<feature type="domain" description="Formyl transferase N-terminal" evidence="5">
    <location>
        <begin position="4"/>
        <end position="181"/>
    </location>
</feature>
<reference evidence="7" key="1">
    <citation type="submission" date="2018-05" db="EMBL/GenBank/DDBJ databases">
        <authorList>
            <person name="Lanie J.A."/>
            <person name="Ng W.-L."/>
            <person name="Kazmierczak K.M."/>
            <person name="Andrzejewski T.M."/>
            <person name="Davidsen T.M."/>
            <person name="Wayne K.J."/>
            <person name="Tettelin H."/>
            <person name="Glass J.I."/>
            <person name="Rusch D."/>
            <person name="Podicherti R."/>
            <person name="Tsui H.-C.T."/>
            <person name="Winkler M.E."/>
        </authorList>
    </citation>
    <scope>NUCLEOTIDE SEQUENCE</scope>
</reference>
<evidence type="ECO:0000313" key="7">
    <source>
        <dbReference type="EMBL" id="SVA31570.1"/>
    </source>
</evidence>
<dbReference type="CDD" id="cd08646">
    <property type="entry name" value="FMT_core_Met-tRNA-FMT_N"/>
    <property type="match status" value="1"/>
</dbReference>
<gene>
    <name evidence="7" type="ORF">METZ01_LOCUS84424</name>
</gene>
<dbReference type="GO" id="GO:0005829">
    <property type="term" value="C:cytosol"/>
    <property type="evidence" value="ECO:0007669"/>
    <property type="project" value="TreeGrafter"/>
</dbReference>
<organism evidence="7">
    <name type="scientific">marine metagenome</name>
    <dbReference type="NCBI Taxonomy" id="408172"/>
    <lineage>
        <taxon>unclassified sequences</taxon>
        <taxon>metagenomes</taxon>
        <taxon>ecological metagenomes</taxon>
    </lineage>
</organism>
<dbReference type="InterPro" id="IPR002376">
    <property type="entry name" value="Formyl_transf_N"/>
</dbReference>
<dbReference type="AlphaFoldDB" id="A0A381UU07"/>
<evidence type="ECO:0000256" key="1">
    <source>
        <dbReference type="ARBA" id="ARBA00010699"/>
    </source>
</evidence>
<keyword evidence="4" id="KW-0648">Protein biosynthesis</keyword>
<evidence type="ECO:0000259" key="6">
    <source>
        <dbReference type="Pfam" id="PF02911"/>
    </source>
</evidence>
<dbReference type="Pfam" id="PF00551">
    <property type="entry name" value="Formyl_trans_N"/>
    <property type="match status" value="1"/>
</dbReference>
<dbReference type="NCBIfam" id="TIGR00460">
    <property type="entry name" value="fmt"/>
    <property type="match status" value="1"/>
</dbReference>
<dbReference type="InterPro" id="IPR036477">
    <property type="entry name" value="Formyl_transf_N_sf"/>
</dbReference>
<dbReference type="SUPFAM" id="SSF53328">
    <property type="entry name" value="Formyltransferase"/>
    <property type="match status" value="1"/>
</dbReference>
<feature type="domain" description="Formyl transferase C-terminal" evidence="6">
    <location>
        <begin position="206"/>
        <end position="302"/>
    </location>
</feature>
<dbReference type="HAMAP" id="MF_00182">
    <property type="entry name" value="Formyl_trans"/>
    <property type="match status" value="1"/>
</dbReference>
<dbReference type="SUPFAM" id="SSF50486">
    <property type="entry name" value="FMT C-terminal domain-like"/>
    <property type="match status" value="1"/>
</dbReference>